<dbReference type="Gene3D" id="3.40.50.2000">
    <property type="entry name" value="Glycogen Phosphorylase B"/>
    <property type="match status" value="2"/>
</dbReference>
<dbReference type="OrthoDB" id="9792269at2"/>
<evidence type="ECO:0000256" key="1">
    <source>
        <dbReference type="ARBA" id="ARBA00004202"/>
    </source>
</evidence>
<protein>
    <submittedName>
        <fullName evidence="8">CDP-glycerol glycerophosphotransferase family protein</fullName>
    </submittedName>
</protein>
<evidence type="ECO:0000256" key="2">
    <source>
        <dbReference type="ARBA" id="ARBA00010488"/>
    </source>
</evidence>
<evidence type="ECO:0000313" key="8">
    <source>
        <dbReference type="EMBL" id="QEM80773.1"/>
    </source>
</evidence>
<dbReference type="AlphaFoldDB" id="A0A5C1NDM3"/>
<evidence type="ECO:0000256" key="6">
    <source>
        <dbReference type="ARBA" id="ARBA00023136"/>
    </source>
</evidence>
<dbReference type="Pfam" id="PF04464">
    <property type="entry name" value="Glyphos_transf"/>
    <property type="match status" value="1"/>
</dbReference>
<dbReference type="InterPro" id="IPR001296">
    <property type="entry name" value="Glyco_trans_1"/>
</dbReference>
<dbReference type="PANTHER" id="PTHR37316">
    <property type="entry name" value="TEICHOIC ACID GLYCEROL-PHOSPHATE PRIMASE"/>
    <property type="match status" value="1"/>
</dbReference>
<dbReference type="EMBL" id="CP038437">
    <property type="protein sequence ID" value="QEM80773.1"/>
    <property type="molecule type" value="Genomic_DNA"/>
</dbReference>
<evidence type="ECO:0000313" key="9">
    <source>
        <dbReference type="Proteomes" id="UP000324285"/>
    </source>
</evidence>
<name>A0A5C1NDM3_9GAMM</name>
<dbReference type="InterPro" id="IPR007554">
    <property type="entry name" value="Glycerophosphate_synth"/>
</dbReference>
<organism evidence="8 9">
    <name type="scientific">Halomonas binhaiensis</name>
    <dbReference type="NCBI Taxonomy" id="2562282"/>
    <lineage>
        <taxon>Bacteria</taxon>
        <taxon>Pseudomonadati</taxon>
        <taxon>Pseudomonadota</taxon>
        <taxon>Gammaproteobacteria</taxon>
        <taxon>Oceanospirillales</taxon>
        <taxon>Halomonadaceae</taxon>
        <taxon>Halomonas</taxon>
    </lineage>
</organism>
<dbReference type="PANTHER" id="PTHR37316:SF3">
    <property type="entry name" value="TEICHOIC ACID GLYCEROL-PHOSPHATE TRANSFERASE"/>
    <property type="match status" value="1"/>
</dbReference>
<proteinExistence type="inferred from homology"/>
<dbReference type="Proteomes" id="UP000324285">
    <property type="component" value="Chromosome"/>
</dbReference>
<evidence type="ECO:0000256" key="3">
    <source>
        <dbReference type="ARBA" id="ARBA00022475"/>
    </source>
</evidence>
<accession>A0A5C1NDM3</accession>
<sequence length="850" mass="96527">MINAKKIIVACVRRYKPIDGKLRHFAPYAKLSRKLQKRYQIFKSDLKPVRAKGDLAKKYYGENYEEVSLKDNVILFECYWGKKICGNPLAIYRRLVNSNVDDDYKIIWVVNNIDIPEEVSGNKDVVIVKPGSKEYGHALLEATYLVNNVTFPTYFIRRPGQRYLNTWHGVPVKAMGRDMIAPMISMANTQRNFLQSNIILESSDFYRNSVIRPYYVESLTEKNILRSGSPRVDDIFTSYINDEDFRIRYGVSKGQKVVMYAPTWRGNSTKIKSVFNDQASIYQTIANLLGDEYFVIFSAHQMVKSRDLTELNNGAVLLESENINDVLVHVDVLVSDYSSIIFDFFPANKAVVLYTYDIEQYQEDRGLYVSPSELPCADVKTIEDLVAAIREGSLPSSFATYASMCERFIPLENGNASKSALTELLCNSNEDDVCASGKKRLLIAPGGLIPNGITSSLKNLISNLDYDKYDPYIVIEASVMDNDPLRREQFSEFDSRCNWVLRCGDMLLNENEKKTYQEFRQGSESFDPSDIDTIKRIFERENLRVFGDTKFDVSIEFGGYAPFWTALIAFSNASRKICYQHNHLWAEYTNTDVSRNQKQLYSVFLLYRYFDQIVAVSDETRMVNEEHLGTFYAEGVVAHTVNNTIDINRLKEKALVPVVLAHPPAAPLYQENSLFRFIALGRLSPEKRFDRMIGALAKIARKYPSAILIICGSGPLKKKLSQLAKRLGVSERVIFLGQVSNPYPLLAKADACVMSSDYEGQPMALLEALCLGTTCIGTDIPGIRSVLKDKLGHIVPPTVDDFSQAMEAAILKTLPPLSDMKVDEEYIERTMKTFYKVVCGQDKAERLIDR</sequence>
<dbReference type="InterPro" id="IPR043148">
    <property type="entry name" value="TagF_C"/>
</dbReference>
<dbReference type="SUPFAM" id="SSF53756">
    <property type="entry name" value="UDP-Glycosyltransferase/glycogen phosphorylase"/>
    <property type="match status" value="2"/>
</dbReference>
<dbReference type="InterPro" id="IPR051612">
    <property type="entry name" value="Teichoic_Acid_Biosynth"/>
</dbReference>
<reference evidence="8" key="1">
    <citation type="submission" date="2021-02" db="EMBL/GenBank/DDBJ databases">
        <title>Strain Y2R2, a novel species of the genus Halomonas.</title>
        <authorList>
            <person name="Huang H."/>
        </authorList>
    </citation>
    <scope>NUCLEOTIDE SEQUENCE</scope>
    <source>
        <strain evidence="8">Y2R2</strain>
    </source>
</reference>
<dbReference type="RefSeq" id="WP_149283671.1">
    <property type="nucleotide sequence ID" value="NZ_CP038437.2"/>
</dbReference>
<dbReference type="InterPro" id="IPR043149">
    <property type="entry name" value="TagF_N"/>
</dbReference>
<comment type="subcellular location">
    <subcellularLocation>
        <location evidence="1">Cell membrane</location>
        <topology evidence="1">Peripheral membrane protein</topology>
    </subcellularLocation>
</comment>
<keyword evidence="5" id="KW-0777">Teichoic acid biosynthesis</keyword>
<gene>
    <name evidence="8" type="ORF">E4T21_03795</name>
</gene>
<feature type="domain" description="Glycosyl transferase family 1" evidence="7">
    <location>
        <begin position="677"/>
        <end position="811"/>
    </location>
</feature>
<dbReference type="Gene3D" id="3.40.50.11820">
    <property type="match status" value="1"/>
</dbReference>
<dbReference type="GO" id="GO:0005886">
    <property type="term" value="C:plasma membrane"/>
    <property type="evidence" value="ECO:0007669"/>
    <property type="project" value="UniProtKB-SubCell"/>
</dbReference>
<dbReference type="KEGG" id="hbh:E4T21_03795"/>
<dbReference type="Gene3D" id="3.40.50.12580">
    <property type="match status" value="1"/>
</dbReference>
<dbReference type="GO" id="GO:0019350">
    <property type="term" value="P:teichoic acid biosynthetic process"/>
    <property type="evidence" value="ECO:0007669"/>
    <property type="project" value="UniProtKB-KW"/>
</dbReference>
<evidence type="ECO:0000256" key="4">
    <source>
        <dbReference type="ARBA" id="ARBA00022679"/>
    </source>
</evidence>
<dbReference type="CDD" id="cd03811">
    <property type="entry name" value="GT4_GT28_WabH-like"/>
    <property type="match status" value="1"/>
</dbReference>
<dbReference type="GO" id="GO:0047355">
    <property type="term" value="F:CDP-glycerol glycerophosphotransferase activity"/>
    <property type="evidence" value="ECO:0007669"/>
    <property type="project" value="InterPro"/>
</dbReference>
<dbReference type="Pfam" id="PF00534">
    <property type="entry name" value="Glycos_transf_1"/>
    <property type="match status" value="1"/>
</dbReference>
<comment type="similarity">
    <text evidence="2">Belongs to the CDP-glycerol glycerophosphotransferase family.</text>
</comment>
<evidence type="ECO:0000259" key="7">
    <source>
        <dbReference type="Pfam" id="PF00534"/>
    </source>
</evidence>
<keyword evidence="6" id="KW-0472">Membrane</keyword>
<keyword evidence="9" id="KW-1185">Reference proteome</keyword>
<evidence type="ECO:0000256" key="5">
    <source>
        <dbReference type="ARBA" id="ARBA00022944"/>
    </source>
</evidence>
<keyword evidence="3" id="KW-1003">Cell membrane</keyword>
<keyword evidence="4" id="KW-0808">Transferase</keyword>
<dbReference type="GO" id="GO:0016757">
    <property type="term" value="F:glycosyltransferase activity"/>
    <property type="evidence" value="ECO:0007669"/>
    <property type="project" value="InterPro"/>
</dbReference>